<proteinExistence type="inferred from homology"/>
<dbReference type="InterPro" id="IPR058625">
    <property type="entry name" value="MdtA-like_BSH"/>
</dbReference>
<comment type="caution">
    <text evidence="8">The sequence shown here is derived from an EMBL/GenBank/DDBJ whole genome shotgun (WGS) entry which is preliminary data.</text>
</comment>
<dbReference type="Gene3D" id="1.10.287.470">
    <property type="entry name" value="Helix hairpin bin"/>
    <property type="match status" value="1"/>
</dbReference>
<feature type="domain" description="Multidrug resistance protein MdtA-like C-terminal permuted SH3" evidence="7">
    <location>
        <begin position="300"/>
        <end position="358"/>
    </location>
</feature>
<evidence type="ECO:0000256" key="1">
    <source>
        <dbReference type="ARBA" id="ARBA00004519"/>
    </source>
</evidence>
<dbReference type="Pfam" id="PF25876">
    <property type="entry name" value="HH_MFP_RND"/>
    <property type="match status" value="1"/>
</dbReference>
<dbReference type="InterPro" id="IPR006143">
    <property type="entry name" value="RND_pump_MFP"/>
</dbReference>
<evidence type="ECO:0000256" key="2">
    <source>
        <dbReference type="ARBA" id="ARBA00009477"/>
    </source>
</evidence>
<dbReference type="OrthoDB" id="9800613at2"/>
<evidence type="ECO:0000256" key="3">
    <source>
        <dbReference type="SAM" id="Coils"/>
    </source>
</evidence>
<dbReference type="EMBL" id="LNYH01000032">
    <property type="protein sequence ID" value="KTD30491.1"/>
    <property type="molecule type" value="Genomic_DNA"/>
</dbReference>
<dbReference type="NCBIfam" id="TIGR01730">
    <property type="entry name" value="RND_mfp"/>
    <property type="match status" value="1"/>
</dbReference>
<dbReference type="GO" id="GO:0022857">
    <property type="term" value="F:transmembrane transporter activity"/>
    <property type="evidence" value="ECO:0007669"/>
    <property type="project" value="InterPro"/>
</dbReference>
<sequence>MKIAVIVILALLLIYYLLFRSPKTVAVVSPPVVIIEKPKLVNMREYVSQTGNTVAYNSVDLVARVEGYLQDIQFTDGTFVDKGKTLFLIEPEPYQDKLKEAQASLEAQQAGLAYAKAEYARQQRMYKENATSLNNVEVWQARRDQAQAEVEKAKANLDTATINYSYTQVKAPFYGRIGRHLVDVGNLVGNGAATTLATIEQINPIYVYFNLNELDLIKLRAAARAYGFKPEDINKIPVYVALQNETGFPHKGHLDFISTGLNASTGTMQFRALLPNKDLILVPGLFVKVRIAISKPSLQLTVPDTAVQYDQIGPYLLLVDKNNLVVQKRVQTGEIENGRQAILKGLTAKDEVIINGLQFATPGSPVTPHPPKEENK</sequence>
<gene>
    <name evidence="8" type="ORF">Lisr_0753</name>
</gene>
<dbReference type="Gene3D" id="2.40.420.20">
    <property type="match status" value="1"/>
</dbReference>
<dbReference type="GO" id="GO:0046677">
    <property type="term" value="P:response to antibiotic"/>
    <property type="evidence" value="ECO:0007669"/>
    <property type="project" value="TreeGrafter"/>
</dbReference>
<comment type="similarity">
    <text evidence="2">Belongs to the membrane fusion protein (MFP) (TC 8.A.1) family.</text>
</comment>
<dbReference type="STRING" id="454.Lisr_0753"/>
<dbReference type="Pfam" id="PF25917">
    <property type="entry name" value="BSH_RND"/>
    <property type="match status" value="1"/>
</dbReference>
<dbReference type="InterPro" id="IPR058624">
    <property type="entry name" value="MdtA-like_HH"/>
</dbReference>
<feature type="coiled-coil region" evidence="3">
    <location>
        <begin position="136"/>
        <end position="163"/>
    </location>
</feature>
<evidence type="ECO:0000259" key="7">
    <source>
        <dbReference type="Pfam" id="PF25967"/>
    </source>
</evidence>
<dbReference type="GO" id="GO:0005886">
    <property type="term" value="C:plasma membrane"/>
    <property type="evidence" value="ECO:0007669"/>
    <property type="project" value="TreeGrafter"/>
</dbReference>
<evidence type="ECO:0000313" key="8">
    <source>
        <dbReference type="EMBL" id="KTD30491.1"/>
    </source>
</evidence>
<keyword evidence="9" id="KW-1185">Reference proteome</keyword>
<dbReference type="InterPro" id="IPR058627">
    <property type="entry name" value="MdtA-like_C"/>
</dbReference>
<dbReference type="Gene3D" id="2.40.50.100">
    <property type="match status" value="1"/>
</dbReference>
<dbReference type="PANTHER" id="PTHR30158">
    <property type="entry name" value="ACRA/E-RELATED COMPONENT OF DRUG EFFLUX TRANSPORTER"/>
    <property type="match status" value="1"/>
</dbReference>
<keyword evidence="3" id="KW-0175">Coiled coil</keyword>
<accession>A0A0W0WDR0</accession>
<name>A0A0W0WDR0_9GAMM</name>
<dbReference type="GO" id="GO:0030313">
    <property type="term" value="C:cell envelope"/>
    <property type="evidence" value="ECO:0007669"/>
    <property type="project" value="UniProtKB-SubCell"/>
</dbReference>
<evidence type="ECO:0000259" key="6">
    <source>
        <dbReference type="Pfam" id="PF25944"/>
    </source>
</evidence>
<dbReference type="PANTHER" id="PTHR30158:SF24">
    <property type="entry name" value="HLYD FAMILY SECRETION PROTEIN"/>
    <property type="match status" value="1"/>
</dbReference>
<feature type="domain" description="Multidrug resistance protein MdtA-like barrel-sandwich hybrid" evidence="5">
    <location>
        <begin position="57"/>
        <end position="199"/>
    </location>
</feature>
<dbReference type="AlphaFoldDB" id="A0A0W0WDR0"/>
<evidence type="ECO:0000259" key="5">
    <source>
        <dbReference type="Pfam" id="PF25917"/>
    </source>
</evidence>
<reference evidence="8 9" key="1">
    <citation type="submission" date="2015-11" db="EMBL/GenBank/DDBJ databases">
        <title>Genomic analysis of 38 Legionella species identifies large and diverse effector repertoires.</title>
        <authorList>
            <person name="Burstein D."/>
            <person name="Amaro F."/>
            <person name="Zusman T."/>
            <person name="Lifshitz Z."/>
            <person name="Cohen O."/>
            <person name="Gilbert J.A."/>
            <person name="Pupko T."/>
            <person name="Shuman H.A."/>
            <person name="Segal G."/>
        </authorList>
    </citation>
    <scope>NUCLEOTIDE SEQUENCE [LARGE SCALE GENOMIC DNA]</scope>
    <source>
        <strain evidence="8 9">Bercovier 4</strain>
    </source>
</reference>
<dbReference type="SUPFAM" id="SSF111369">
    <property type="entry name" value="HlyD-like secretion proteins"/>
    <property type="match status" value="1"/>
</dbReference>
<feature type="domain" description="Multidrug resistance protein MdtA-like alpha-helical hairpin" evidence="4">
    <location>
        <begin position="98"/>
        <end position="167"/>
    </location>
</feature>
<evidence type="ECO:0000313" key="9">
    <source>
        <dbReference type="Proteomes" id="UP000054761"/>
    </source>
</evidence>
<dbReference type="Proteomes" id="UP000054761">
    <property type="component" value="Unassembled WGS sequence"/>
</dbReference>
<evidence type="ECO:0000259" key="4">
    <source>
        <dbReference type="Pfam" id="PF25876"/>
    </source>
</evidence>
<dbReference type="Pfam" id="PF25967">
    <property type="entry name" value="RND-MFP_C"/>
    <property type="match status" value="1"/>
</dbReference>
<dbReference type="InterPro" id="IPR058626">
    <property type="entry name" value="MdtA-like_b-barrel"/>
</dbReference>
<protein>
    <submittedName>
        <fullName evidence="8">RND multidrug efflux membrane fusion protein</fullName>
    </submittedName>
</protein>
<dbReference type="Pfam" id="PF25944">
    <property type="entry name" value="Beta-barrel_RND"/>
    <property type="match status" value="1"/>
</dbReference>
<dbReference type="PATRIC" id="fig|454.4.peg.810"/>
<feature type="domain" description="Multidrug resistance protein MdtA-like beta-barrel" evidence="6">
    <location>
        <begin position="204"/>
        <end position="293"/>
    </location>
</feature>
<dbReference type="Gene3D" id="2.40.30.170">
    <property type="match status" value="1"/>
</dbReference>
<comment type="subcellular location">
    <subcellularLocation>
        <location evidence="1">Cell inner membrane</location>
        <topology evidence="1">Lipid-anchor</topology>
    </subcellularLocation>
</comment>
<organism evidence="8 9">
    <name type="scientific">Legionella israelensis</name>
    <dbReference type="NCBI Taxonomy" id="454"/>
    <lineage>
        <taxon>Bacteria</taxon>
        <taxon>Pseudomonadati</taxon>
        <taxon>Pseudomonadota</taxon>
        <taxon>Gammaproteobacteria</taxon>
        <taxon>Legionellales</taxon>
        <taxon>Legionellaceae</taxon>
        <taxon>Legionella</taxon>
    </lineage>
</organism>